<evidence type="ECO:0000313" key="2">
    <source>
        <dbReference type="EMBL" id="CAG8468874.1"/>
    </source>
</evidence>
<evidence type="ECO:0000256" key="1">
    <source>
        <dbReference type="SAM" id="MobiDB-lite"/>
    </source>
</evidence>
<sequence length="147" mass="15325">MSDEQQPSKVNANVNYYTGATKETVGNESLKSSGQAAQIRGNAEYDAASKEAPSKLTGNYNATAGAVKETIGSVIGHSDLEKSGAEQRRKGNEELEAAKLADYVGGAGTKVKGTVKEQIGSTIGNERLEAEGAATRIEGDDKMTKNG</sequence>
<keyword evidence="3" id="KW-1185">Reference proteome</keyword>
<dbReference type="PANTHER" id="PTHR40460:SF1">
    <property type="entry name" value="CSBD-LIKE DOMAIN-CONTAINING PROTEIN"/>
    <property type="match status" value="1"/>
</dbReference>
<feature type="region of interest" description="Disordered" evidence="1">
    <location>
        <begin position="126"/>
        <end position="147"/>
    </location>
</feature>
<gene>
    <name evidence="2" type="ORF">DERYTH_LOCUS1358</name>
</gene>
<evidence type="ECO:0000313" key="3">
    <source>
        <dbReference type="Proteomes" id="UP000789405"/>
    </source>
</evidence>
<organism evidence="2 3">
    <name type="scientific">Dentiscutata erythropus</name>
    <dbReference type="NCBI Taxonomy" id="1348616"/>
    <lineage>
        <taxon>Eukaryota</taxon>
        <taxon>Fungi</taxon>
        <taxon>Fungi incertae sedis</taxon>
        <taxon>Mucoromycota</taxon>
        <taxon>Glomeromycotina</taxon>
        <taxon>Glomeromycetes</taxon>
        <taxon>Diversisporales</taxon>
        <taxon>Gigasporaceae</taxon>
        <taxon>Dentiscutata</taxon>
    </lineage>
</organism>
<proteinExistence type="predicted"/>
<dbReference type="EMBL" id="CAJVPY010000374">
    <property type="protein sequence ID" value="CAG8468874.1"/>
    <property type="molecule type" value="Genomic_DNA"/>
</dbReference>
<protein>
    <submittedName>
        <fullName evidence="2">21526_t:CDS:1</fullName>
    </submittedName>
</protein>
<comment type="caution">
    <text evidence="2">The sequence shown here is derived from an EMBL/GenBank/DDBJ whole genome shotgun (WGS) entry which is preliminary data.</text>
</comment>
<dbReference type="OrthoDB" id="9999611at2759"/>
<dbReference type="AlphaFoldDB" id="A0A9N8VZR8"/>
<dbReference type="Proteomes" id="UP000789405">
    <property type="component" value="Unassembled WGS sequence"/>
</dbReference>
<accession>A0A9N8VZR8</accession>
<dbReference type="PANTHER" id="PTHR40460">
    <property type="entry name" value="CHROMOSOME 1, WHOLE GENOME SHOTGUN SEQUENCE"/>
    <property type="match status" value="1"/>
</dbReference>
<feature type="compositionally biased region" description="Basic and acidic residues" evidence="1">
    <location>
        <begin position="137"/>
        <end position="147"/>
    </location>
</feature>
<reference evidence="2" key="1">
    <citation type="submission" date="2021-06" db="EMBL/GenBank/DDBJ databases">
        <authorList>
            <person name="Kallberg Y."/>
            <person name="Tangrot J."/>
            <person name="Rosling A."/>
        </authorList>
    </citation>
    <scope>NUCLEOTIDE SEQUENCE</scope>
    <source>
        <strain evidence="2">MA453B</strain>
    </source>
</reference>
<name>A0A9N8VZR8_9GLOM</name>